<dbReference type="InterPro" id="IPR036121">
    <property type="entry name" value="ATPase_F1/V1/A1_a/bsu_N_sf"/>
</dbReference>
<gene>
    <name evidence="15 17" type="primary">atpD</name>
    <name evidence="17" type="ORF">GJB61_14795</name>
</gene>
<sequence>MNKGRVVSIMGPVVDIEFERGQLPEIFNAIKIETSLDNGRKIDLTLEVSNHLGDNVVRCIAMSSTDGLVRGLDAFDQGSPISVPVGVATLGRVFNVLGNPIDNGGEVVAERNPIHRLAPTFDELSTQAEILETGIKVIDLLAPYAKGGKVGLFGGAGVGKTVTIQELINNIAQEHGGISVFAGVGERTREGNDLYHEMTESGVIKKTAMVFGQMNEPPGARLRVALTGLTMAEYFRDVEGRDTLLFIDNIFRFTQAGSEVSALLGRMPSAVGYQPTLATEMGQLQERITSTKKGSVTSIQAIYVPADDYTDPAPATAFAHLDATTNLERKISEKGIFPAVDPLASSSRLLAPEIVGEEHYNVAQGVKQLLQRYTELQDIIAILGMDELSEEDKVIVARARKVERFLSQPFHVAEQFTGFKGKYVPIKETVRSFKEILEGKHDDLPEVAFLFVGVIEEAVEKAKTL</sequence>
<feature type="domain" description="AAA+ ATPase" evidence="16">
    <location>
        <begin position="146"/>
        <end position="332"/>
    </location>
</feature>
<evidence type="ECO:0000259" key="16">
    <source>
        <dbReference type="SMART" id="SM00382"/>
    </source>
</evidence>
<dbReference type="InterPro" id="IPR003593">
    <property type="entry name" value="AAA+_ATPase"/>
</dbReference>
<evidence type="ECO:0000256" key="4">
    <source>
        <dbReference type="ARBA" id="ARBA00022475"/>
    </source>
</evidence>
<evidence type="ECO:0000256" key="2">
    <source>
        <dbReference type="ARBA" id="ARBA00008936"/>
    </source>
</evidence>
<evidence type="ECO:0000256" key="5">
    <source>
        <dbReference type="ARBA" id="ARBA00022741"/>
    </source>
</evidence>
<dbReference type="FunFam" id="1.10.1140.10:FF:000001">
    <property type="entry name" value="ATP synthase subunit beta"/>
    <property type="match status" value="1"/>
</dbReference>
<dbReference type="InterPro" id="IPR004100">
    <property type="entry name" value="ATPase_F1/V1/A1_a/bsu_N"/>
</dbReference>
<dbReference type="FunFam" id="3.40.50.300:FF:000004">
    <property type="entry name" value="ATP synthase subunit beta"/>
    <property type="match status" value="1"/>
</dbReference>
<keyword evidence="6 15" id="KW-0375">Hydrogen ion transport</keyword>
<dbReference type="InterPro" id="IPR020003">
    <property type="entry name" value="ATPase_a/bsu_AS"/>
</dbReference>
<evidence type="ECO:0000256" key="6">
    <source>
        <dbReference type="ARBA" id="ARBA00022781"/>
    </source>
</evidence>
<comment type="caution">
    <text evidence="17">The sequence shown here is derived from an EMBL/GenBank/DDBJ whole genome shotgun (WGS) entry which is preliminary data.</text>
</comment>
<dbReference type="InterPro" id="IPR024034">
    <property type="entry name" value="ATPase_F1/V1_b/a_C"/>
</dbReference>
<dbReference type="GO" id="GO:0046933">
    <property type="term" value="F:proton-transporting ATP synthase activity, rotational mechanism"/>
    <property type="evidence" value="ECO:0007669"/>
    <property type="project" value="UniProtKB-UniRule"/>
</dbReference>
<evidence type="ECO:0000256" key="10">
    <source>
        <dbReference type="ARBA" id="ARBA00023136"/>
    </source>
</evidence>
<dbReference type="GO" id="GO:0045259">
    <property type="term" value="C:proton-transporting ATP synthase complex"/>
    <property type="evidence" value="ECO:0007669"/>
    <property type="project" value="UniProtKB-KW"/>
</dbReference>
<dbReference type="GO" id="GO:0005524">
    <property type="term" value="F:ATP binding"/>
    <property type="evidence" value="ECO:0007669"/>
    <property type="project" value="UniProtKB-UniRule"/>
</dbReference>
<dbReference type="CDD" id="cd18115">
    <property type="entry name" value="ATP-synt_F1_beta_N"/>
    <property type="match status" value="1"/>
</dbReference>
<dbReference type="InterPro" id="IPR055190">
    <property type="entry name" value="ATP-synt_VA_C"/>
</dbReference>
<comment type="function">
    <text evidence="15">Produces ATP from ADP in the presence of a proton gradient across the membrane. The catalytic sites are hosted primarily by the beta subunits.</text>
</comment>
<dbReference type="InterPro" id="IPR000194">
    <property type="entry name" value="ATPase_F1/V1/A1_a/bsu_nucl-bd"/>
</dbReference>
<organism evidence="17 18">
    <name type="scientific">Paenibacillus monticola</name>
    <dbReference type="NCBI Taxonomy" id="2666075"/>
    <lineage>
        <taxon>Bacteria</taxon>
        <taxon>Bacillati</taxon>
        <taxon>Bacillota</taxon>
        <taxon>Bacilli</taxon>
        <taxon>Bacillales</taxon>
        <taxon>Paenibacillaceae</taxon>
        <taxon>Paenibacillus</taxon>
    </lineage>
</organism>
<protein>
    <recommendedName>
        <fullName evidence="15">ATP synthase subunit beta</fullName>
        <ecNumber evidence="15">7.1.2.2</ecNumber>
    </recommendedName>
    <alternativeName>
        <fullName evidence="15">ATP synthase F1 sector subunit beta</fullName>
    </alternativeName>
    <alternativeName>
        <fullName evidence="15">F-ATPase subunit beta</fullName>
    </alternativeName>
</protein>
<evidence type="ECO:0000256" key="15">
    <source>
        <dbReference type="HAMAP-Rule" id="MF_01347"/>
    </source>
</evidence>
<reference evidence="17 18" key="1">
    <citation type="submission" date="2019-11" db="EMBL/GenBank/DDBJ databases">
        <title>Paenibacillus monticola sp. nov., a novel PGPR strain isolated from mountain sample in China.</title>
        <authorList>
            <person name="Zhao Q."/>
            <person name="Li H.-P."/>
            <person name="Zhang J.-L."/>
        </authorList>
    </citation>
    <scope>NUCLEOTIDE SEQUENCE [LARGE SCALE GENOMIC DNA]</scope>
    <source>
        <strain evidence="17 18">LC-T2</strain>
    </source>
</reference>
<evidence type="ECO:0000256" key="11">
    <source>
        <dbReference type="ARBA" id="ARBA00023196"/>
    </source>
</evidence>
<dbReference type="HAMAP" id="MF_01347">
    <property type="entry name" value="ATP_synth_beta_bact"/>
    <property type="match status" value="1"/>
</dbReference>
<dbReference type="FunFam" id="2.40.10.170:FF:000005">
    <property type="entry name" value="ATP synthase subunit beta"/>
    <property type="match status" value="1"/>
</dbReference>
<keyword evidence="5 15" id="KW-0547">Nucleotide-binding</keyword>
<comment type="catalytic activity">
    <reaction evidence="15">
        <text>ATP + H2O + 4 H(+)(in) = ADP + phosphate + 5 H(+)(out)</text>
        <dbReference type="Rhea" id="RHEA:57720"/>
        <dbReference type="ChEBI" id="CHEBI:15377"/>
        <dbReference type="ChEBI" id="CHEBI:15378"/>
        <dbReference type="ChEBI" id="CHEBI:30616"/>
        <dbReference type="ChEBI" id="CHEBI:43474"/>
        <dbReference type="ChEBI" id="CHEBI:456216"/>
        <dbReference type="EC" id="7.1.2.2"/>
    </reaction>
</comment>
<comment type="function">
    <text evidence="14">Produces ATP from ADP in the presence of a sodium ion gradient across the membrane. The beta chain is the catalytic subunit.</text>
</comment>
<dbReference type="SUPFAM" id="SSF52540">
    <property type="entry name" value="P-loop containing nucleoside triphosphate hydrolases"/>
    <property type="match status" value="1"/>
</dbReference>
<dbReference type="PROSITE" id="PS00152">
    <property type="entry name" value="ATPASE_ALPHA_BETA"/>
    <property type="match status" value="1"/>
</dbReference>
<dbReference type="SUPFAM" id="SSF50615">
    <property type="entry name" value="N-terminal domain of alpha and beta subunits of F1 ATP synthase"/>
    <property type="match status" value="1"/>
</dbReference>
<dbReference type="InterPro" id="IPR027417">
    <property type="entry name" value="P-loop_NTPase"/>
</dbReference>
<evidence type="ECO:0000256" key="7">
    <source>
        <dbReference type="ARBA" id="ARBA00022840"/>
    </source>
</evidence>
<keyword evidence="18" id="KW-1185">Reference proteome</keyword>
<dbReference type="AlphaFoldDB" id="A0A7X2H678"/>
<dbReference type="EC" id="7.1.2.2" evidence="15"/>
<evidence type="ECO:0000313" key="17">
    <source>
        <dbReference type="EMBL" id="MRN54252.1"/>
    </source>
</evidence>
<dbReference type="CDD" id="cd18110">
    <property type="entry name" value="ATP-synt_F1_beta_C"/>
    <property type="match status" value="1"/>
</dbReference>
<keyword evidence="11 15" id="KW-0139">CF(1)</keyword>
<comment type="subcellular location">
    <subcellularLocation>
        <location evidence="1 15">Cell membrane</location>
        <topology evidence="1 15">Peripheral membrane protein</topology>
    </subcellularLocation>
</comment>
<dbReference type="InterPro" id="IPR050053">
    <property type="entry name" value="ATPase_alpha/beta_chains"/>
</dbReference>
<evidence type="ECO:0000256" key="1">
    <source>
        <dbReference type="ARBA" id="ARBA00004202"/>
    </source>
</evidence>
<evidence type="ECO:0000256" key="14">
    <source>
        <dbReference type="ARBA" id="ARBA00059242"/>
    </source>
</evidence>
<dbReference type="PANTHER" id="PTHR15184">
    <property type="entry name" value="ATP SYNTHASE"/>
    <property type="match status" value="1"/>
</dbReference>
<keyword evidence="7 15" id="KW-0067">ATP-binding</keyword>
<dbReference type="GO" id="GO:0005886">
    <property type="term" value="C:plasma membrane"/>
    <property type="evidence" value="ECO:0007669"/>
    <property type="project" value="UniProtKB-SubCell"/>
</dbReference>
<keyword evidence="4 15" id="KW-1003">Cell membrane</keyword>
<dbReference type="Pfam" id="PF22919">
    <property type="entry name" value="ATP-synt_VA_C"/>
    <property type="match status" value="1"/>
</dbReference>
<evidence type="ECO:0000256" key="13">
    <source>
        <dbReference type="ARBA" id="ARBA00052325"/>
    </source>
</evidence>
<comment type="similarity">
    <text evidence="2 15">Belongs to the ATPase alpha/beta chains family.</text>
</comment>
<dbReference type="EMBL" id="WJXB01000004">
    <property type="protein sequence ID" value="MRN54252.1"/>
    <property type="molecule type" value="Genomic_DNA"/>
</dbReference>
<keyword evidence="10 15" id="KW-0472">Membrane</keyword>
<evidence type="ECO:0000256" key="3">
    <source>
        <dbReference type="ARBA" id="ARBA00022448"/>
    </source>
</evidence>
<keyword evidence="9 15" id="KW-0406">Ion transport</keyword>
<dbReference type="Gene3D" id="3.40.50.300">
    <property type="entry name" value="P-loop containing nucleotide triphosphate hydrolases"/>
    <property type="match status" value="1"/>
</dbReference>
<dbReference type="InterPro" id="IPR005722">
    <property type="entry name" value="ATP_synth_F1_bsu"/>
</dbReference>
<accession>A0A7X2H678</accession>
<evidence type="ECO:0000256" key="12">
    <source>
        <dbReference type="ARBA" id="ARBA00023310"/>
    </source>
</evidence>
<dbReference type="GO" id="GO:0046962">
    <property type="term" value="F:sodium-transporting ATPase activity, rotational mechanism"/>
    <property type="evidence" value="ECO:0007669"/>
    <property type="project" value="UniProtKB-EC"/>
</dbReference>
<evidence type="ECO:0000256" key="8">
    <source>
        <dbReference type="ARBA" id="ARBA00022967"/>
    </source>
</evidence>
<dbReference type="PANTHER" id="PTHR15184:SF71">
    <property type="entry name" value="ATP SYNTHASE SUBUNIT BETA, MITOCHONDRIAL"/>
    <property type="match status" value="1"/>
</dbReference>
<comment type="catalytic activity">
    <reaction evidence="13">
        <text>4 Na(+)(in) + ATP + H2O = 4 Na(+)(out) + ADP + phosphate + H(+)</text>
        <dbReference type="Rhea" id="RHEA:58156"/>
        <dbReference type="ChEBI" id="CHEBI:15377"/>
        <dbReference type="ChEBI" id="CHEBI:15378"/>
        <dbReference type="ChEBI" id="CHEBI:29101"/>
        <dbReference type="ChEBI" id="CHEBI:30616"/>
        <dbReference type="ChEBI" id="CHEBI:43474"/>
        <dbReference type="ChEBI" id="CHEBI:456216"/>
        <dbReference type="EC" id="7.2.2.1"/>
    </reaction>
</comment>
<dbReference type="SUPFAM" id="SSF47917">
    <property type="entry name" value="C-terminal domain of alpha and beta subunits of F1 ATP synthase"/>
    <property type="match status" value="1"/>
</dbReference>
<dbReference type="NCBIfam" id="TIGR01039">
    <property type="entry name" value="atpD"/>
    <property type="match status" value="1"/>
</dbReference>
<evidence type="ECO:0000256" key="9">
    <source>
        <dbReference type="ARBA" id="ARBA00023065"/>
    </source>
</evidence>
<dbReference type="Pfam" id="PF00006">
    <property type="entry name" value="ATP-synt_ab"/>
    <property type="match status" value="1"/>
</dbReference>
<dbReference type="Proteomes" id="UP000463051">
    <property type="component" value="Unassembled WGS sequence"/>
</dbReference>
<dbReference type="Gene3D" id="1.10.1140.10">
    <property type="entry name" value="Bovine Mitochondrial F1-atpase, Atp Synthase Beta Chain, Chain D, domain 3"/>
    <property type="match status" value="1"/>
</dbReference>
<keyword evidence="12 15" id="KW-0066">ATP synthesis</keyword>
<evidence type="ECO:0000313" key="18">
    <source>
        <dbReference type="Proteomes" id="UP000463051"/>
    </source>
</evidence>
<keyword evidence="8 15" id="KW-1278">Translocase</keyword>
<dbReference type="SMART" id="SM00382">
    <property type="entry name" value="AAA"/>
    <property type="match status" value="1"/>
</dbReference>
<name>A0A7X2H678_9BACL</name>
<dbReference type="CDD" id="cd01133">
    <property type="entry name" value="F1-ATPase_beta_CD"/>
    <property type="match status" value="1"/>
</dbReference>
<dbReference type="RefSeq" id="WP_154119244.1">
    <property type="nucleotide sequence ID" value="NZ_WJXB01000004.1"/>
</dbReference>
<dbReference type="Pfam" id="PF02874">
    <property type="entry name" value="ATP-synt_ab_N"/>
    <property type="match status" value="1"/>
</dbReference>
<dbReference type="Gene3D" id="2.40.10.170">
    <property type="match status" value="1"/>
</dbReference>
<proteinExistence type="inferred from homology"/>
<feature type="binding site" evidence="15">
    <location>
        <begin position="154"/>
        <end position="161"/>
    </location>
    <ligand>
        <name>ATP</name>
        <dbReference type="ChEBI" id="CHEBI:30616"/>
    </ligand>
</feature>
<keyword evidence="3 15" id="KW-0813">Transport</keyword>